<proteinExistence type="predicted"/>
<dbReference type="AlphaFoldDB" id="A0A1D9FUF9"/>
<dbReference type="Proteomes" id="UP000176944">
    <property type="component" value="Chromosome"/>
</dbReference>
<name>A0A1D9FUF9_MOOP1</name>
<gene>
    <name evidence="1" type="ORF">BJP36_01765</name>
</gene>
<accession>A0A1D9FUF9</accession>
<reference evidence="2" key="1">
    <citation type="submission" date="2016-10" db="EMBL/GenBank/DDBJ databases">
        <title>Comparative genomics uncovers the prolific and rare metabolic potential of the cyanobacterial genus Moorea.</title>
        <authorList>
            <person name="Leao T."/>
            <person name="Castelao G."/>
            <person name="Korobeynikov A."/>
            <person name="Monroe E.A."/>
            <person name="Podell S."/>
            <person name="Glukhov E."/>
            <person name="Allen E."/>
            <person name="Gerwick W.H."/>
            <person name="Gerwick L."/>
        </authorList>
    </citation>
    <scope>NUCLEOTIDE SEQUENCE [LARGE SCALE GENOMIC DNA]</scope>
    <source>
        <strain evidence="2">JHB</strain>
    </source>
</reference>
<dbReference type="EMBL" id="CP017708">
    <property type="protein sequence ID" value="AOY78810.1"/>
    <property type="molecule type" value="Genomic_DNA"/>
</dbReference>
<protein>
    <submittedName>
        <fullName evidence="1">Uncharacterized protein</fullName>
    </submittedName>
</protein>
<evidence type="ECO:0000313" key="1">
    <source>
        <dbReference type="EMBL" id="AOY78810.1"/>
    </source>
</evidence>
<organism evidence="1 2">
    <name type="scientific">Moorena producens (strain JHB)</name>
    <dbReference type="NCBI Taxonomy" id="1454205"/>
    <lineage>
        <taxon>Bacteria</taxon>
        <taxon>Bacillati</taxon>
        <taxon>Cyanobacteriota</taxon>
        <taxon>Cyanophyceae</taxon>
        <taxon>Coleofasciculales</taxon>
        <taxon>Coleofasciculaceae</taxon>
        <taxon>Moorena</taxon>
    </lineage>
</organism>
<evidence type="ECO:0000313" key="2">
    <source>
        <dbReference type="Proteomes" id="UP000176944"/>
    </source>
</evidence>
<sequence>MLKINLEWENLIVRDFIELKFWGKALGRWPRYANSVAQALALAFRPRVRVWPRCANDAGT</sequence>